<gene>
    <name evidence="4" type="ORF">DSLASN_39300</name>
</gene>
<dbReference type="PROSITE" id="PS50977">
    <property type="entry name" value="HTH_TETR_2"/>
    <property type="match status" value="1"/>
</dbReference>
<feature type="domain" description="HTH tetR-type" evidence="3">
    <location>
        <begin position="19"/>
        <end position="79"/>
    </location>
</feature>
<dbReference type="InterPro" id="IPR050624">
    <property type="entry name" value="HTH-type_Tx_Regulator"/>
</dbReference>
<dbReference type="SUPFAM" id="SSF46689">
    <property type="entry name" value="Homeodomain-like"/>
    <property type="match status" value="1"/>
</dbReference>
<sequence length="207" mass="24028">MDMMDNKSKFLKLKEGEREARREILIEATLDLFGKKPFDEIGVRDIAAAVGVSPASMYRYFPSREDLFVEAFIKDLREIEKWLANLLDSSEELSLEEFSESLIRYLIDSEPTFQMMSYLMIKGTMTPDLLRKYNGVQRAMLNKFEQVLKRNGIECTDRITAHAFYASLNGILMTFRNYPGRTREEIEKHINRLSALLCKMLRASSEA</sequence>
<organism evidence="4 5">
    <name type="scientific">Desulfoluna limicola</name>
    <dbReference type="NCBI Taxonomy" id="2810562"/>
    <lineage>
        <taxon>Bacteria</taxon>
        <taxon>Pseudomonadati</taxon>
        <taxon>Thermodesulfobacteriota</taxon>
        <taxon>Desulfobacteria</taxon>
        <taxon>Desulfobacterales</taxon>
        <taxon>Desulfolunaceae</taxon>
        <taxon>Desulfoluna</taxon>
    </lineage>
</organism>
<keyword evidence="5" id="KW-1185">Reference proteome</keyword>
<evidence type="ECO:0000313" key="4">
    <source>
        <dbReference type="EMBL" id="BCS98298.1"/>
    </source>
</evidence>
<dbReference type="InterPro" id="IPR001647">
    <property type="entry name" value="HTH_TetR"/>
</dbReference>
<proteinExistence type="predicted"/>
<dbReference type="PRINTS" id="PR00455">
    <property type="entry name" value="HTHTETR"/>
</dbReference>
<reference evidence="4 5" key="1">
    <citation type="submission" date="2021-02" db="EMBL/GenBank/DDBJ databases">
        <title>Complete genome of Desulfoluna sp. strain ASN36.</title>
        <authorList>
            <person name="Takahashi A."/>
            <person name="Kojima H."/>
            <person name="Fukui M."/>
        </authorList>
    </citation>
    <scope>NUCLEOTIDE SEQUENCE [LARGE SCALE GENOMIC DNA]</scope>
    <source>
        <strain evidence="4 5">ASN36</strain>
    </source>
</reference>
<dbReference type="Proteomes" id="UP001320148">
    <property type="component" value="Chromosome"/>
</dbReference>
<dbReference type="PANTHER" id="PTHR43479:SF11">
    <property type="entry name" value="ACREF_ENVCD OPERON REPRESSOR-RELATED"/>
    <property type="match status" value="1"/>
</dbReference>
<dbReference type="Pfam" id="PF00440">
    <property type="entry name" value="TetR_N"/>
    <property type="match status" value="1"/>
</dbReference>
<dbReference type="InterPro" id="IPR009057">
    <property type="entry name" value="Homeodomain-like_sf"/>
</dbReference>
<accession>A0ABN6F898</accession>
<evidence type="ECO:0000313" key="5">
    <source>
        <dbReference type="Proteomes" id="UP001320148"/>
    </source>
</evidence>
<evidence type="ECO:0000256" key="1">
    <source>
        <dbReference type="ARBA" id="ARBA00023125"/>
    </source>
</evidence>
<evidence type="ECO:0000259" key="3">
    <source>
        <dbReference type="PROSITE" id="PS50977"/>
    </source>
</evidence>
<dbReference type="EMBL" id="AP024488">
    <property type="protein sequence ID" value="BCS98298.1"/>
    <property type="molecule type" value="Genomic_DNA"/>
</dbReference>
<protein>
    <recommendedName>
        <fullName evidence="3">HTH tetR-type domain-containing protein</fullName>
    </recommendedName>
</protein>
<feature type="DNA-binding region" description="H-T-H motif" evidence="2">
    <location>
        <begin position="42"/>
        <end position="61"/>
    </location>
</feature>
<dbReference type="Gene3D" id="1.10.357.10">
    <property type="entry name" value="Tetracycline Repressor, domain 2"/>
    <property type="match status" value="1"/>
</dbReference>
<dbReference type="PANTHER" id="PTHR43479">
    <property type="entry name" value="ACREF/ENVCD OPERON REPRESSOR-RELATED"/>
    <property type="match status" value="1"/>
</dbReference>
<keyword evidence="1 2" id="KW-0238">DNA-binding</keyword>
<name>A0ABN6F898_9BACT</name>
<evidence type="ECO:0000256" key="2">
    <source>
        <dbReference type="PROSITE-ProRule" id="PRU00335"/>
    </source>
</evidence>